<gene>
    <name evidence="1" type="ORF">ACA29_12310</name>
</gene>
<accession>A0A0Q9XUF7</accession>
<reference evidence="1 2" key="1">
    <citation type="submission" date="2015-06" db="EMBL/GenBank/DDBJ databases">
        <title>Genome sequencing project of Bacillus galactosidilyticus PL133.</title>
        <authorList>
            <person name="Gaiero J."/>
            <person name="Nicol R."/>
            <person name="Habash M."/>
        </authorList>
    </citation>
    <scope>NUCLEOTIDE SEQUENCE [LARGE SCALE GENOMIC DNA]</scope>
    <source>
        <strain evidence="1 2">PL133</strain>
    </source>
</reference>
<name>A0A0Q9XUF7_9BACI</name>
<dbReference type="EMBL" id="LGPB01000103">
    <property type="protein sequence ID" value="KRG11926.1"/>
    <property type="molecule type" value="Genomic_DNA"/>
</dbReference>
<proteinExistence type="predicted"/>
<organism evidence="1 2">
    <name type="scientific">Lederbergia galactosidilytica</name>
    <dbReference type="NCBI Taxonomy" id="217031"/>
    <lineage>
        <taxon>Bacteria</taxon>
        <taxon>Bacillati</taxon>
        <taxon>Bacillota</taxon>
        <taxon>Bacilli</taxon>
        <taxon>Bacillales</taxon>
        <taxon>Bacillaceae</taxon>
        <taxon>Lederbergia</taxon>
    </lineage>
</organism>
<dbReference type="Proteomes" id="UP000053881">
    <property type="component" value="Unassembled WGS sequence"/>
</dbReference>
<comment type="caution">
    <text evidence="1">The sequence shown here is derived from an EMBL/GenBank/DDBJ whole genome shotgun (WGS) entry which is preliminary data.</text>
</comment>
<dbReference type="AlphaFoldDB" id="A0A0Q9XUF7"/>
<evidence type="ECO:0000313" key="1">
    <source>
        <dbReference type="EMBL" id="KRG11926.1"/>
    </source>
</evidence>
<protein>
    <submittedName>
        <fullName evidence="1">Uncharacterized protein</fullName>
    </submittedName>
</protein>
<dbReference type="PATRIC" id="fig|217031.4.peg.4093"/>
<sequence>MGHDIYSYNEKGEILQQVSFTAGDFYAPWFYDLFDAHQYNGGVSGIGATLMLTPSQVEEALERFMQIADHAFLYKNSRGEIFDFQQKAILKFIEDCLDIARKEGARKEGAVKVAFA</sequence>
<evidence type="ECO:0000313" key="2">
    <source>
        <dbReference type="Proteomes" id="UP000053881"/>
    </source>
</evidence>